<gene>
    <name evidence="7" type="ORF">HALTITAN_0311</name>
</gene>
<dbReference type="Proteomes" id="UP000011651">
    <property type="component" value="Unassembled WGS sequence"/>
</dbReference>
<evidence type="ECO:0000313" key="7">
    <source>
        <dbReference type="EMBL" id="ELY22677.1"/>
    </source>
</evidence>
<feature type="chain" id="PRO_5004003191" evidence="5">
    <location>
        <begin position="34"/>
        <end position="405"/>
    </location>
</feature>
<evidence type="ECO:0000256" key="1">
    <source>
        <dbReference type="ARBA" id="ARBA00010062"/>
    </source>
</evidence>
<dbReference type="PATRIC" id="fig|1204738.3.peg.468"/>
<reference evidence="7 8" key="1">
    <citation type="journal article" date="2013" name="Genome Announc.">
        <title>Draft Genome of the Marine Gammaproteobacterium Halomonas titanicae.</title>
        <authorList>
            <person name="Sanchez-Porro C."/>
            <person name="de la Haba R.R."/>
            <person name="Cruz-Hernandez N."/>
            <person name="Gonzalez J.M."/>
            <person name="Reyes-Guirao C."/>
            <person name="Navarro-Sampedro L."/>
            <person name="Carballo M."/>
            <person name="Ventosa A."/>
        </authorList>
    </citation>
    <scope>NUCLEOTIDE SEQUENCE [LARGE SCALE GENOMIC DNA]</scope>
    <source>
        <strain evidence="7 8">BH1</strain>
    </source>
</reference>
<keyword evidence="3 5" id="KW-0732">Signal</keyword>
<evidence type="ECO:0000256" key="3">
    <source>
        <dbReference type="ARBA" id="ARBA00022729"/>
    </source>
</evidence>
<dbReference type="PRINTS" id="PR00337">
    <property type="entry name" value="LEUILEVALBP"/>
</dbReference>
<evidence type="ECO:0000259" key="6">
    <source>
        <dbReference type="Pfam" id="PF13458"/>
    </source>
</evidence>
<dbReference type="EMBL" id="AOPO01000001">
    <property type="protein sequence ID" value="ELY22677.1"/>
    <property type="molecule type" value="Genomic_DNA"/>
</dbReference>
<feature type="domain" description="Leucine-binding protein" evidence="6">
    <location>
        <begin position="35"/>
        <end position="363"/>
    </location>
</feature>
<dbReference type="AlphaFoldDB" id="L9UD97"/>
<dbReference type="PANTHER" id="PTHR30483:SF37">
    <property type="entry name" value="ABC TRANSPORTER SUBSTRATE-BINDING PROTEIN"/>
    <property type="match status" value="1"/>
</dbReference>
<comment type="caution">
    <text evidence="7">The sequence shown here is derived from an EMBL/GenBank/DDBJ whole genome shotgun (WGS) entry which is preliminary data.</text>
</comment>
<feature type="signal peptide" evidence="5">
    <location>
        <begin position="1"/>
        <end position="33"/>
    </location>
</feature>
<keyword evidence="2" id="KW-0813">Transport</keyword>
<organism evidence="7 8">
    <name type="scientific">Vreelandella titanicae BH1</name>
    <dbReference type="NCBI Taxonomy" id="1204738"/>
    <lineage>
        <taxon>Bacteria</taxon>
        <taxon>Pseudomonadati</taxon>
        <taxon>Pseudomonadota</taxon>
        <taxon>Gammaproteobacteria</taxon>
        <taxon>Oceanospirillales</taxon>
        <taxon>Halomonadaceae</taxon>
        <taxon>Vreelandella</taxon>
    </lineage>
</organism>
<comment type="similarity">
    <text evidence="1">Belongs to the leucine-binding protein family.</text>
</comment>
<dbReference type="Pfam" id="PF13458">
    <property type="entry name" value="Peripla_BP_6"/>
    <property type="match status" value="1"/>
</dbReference>
<dbReference type="SUPFAM" id="SSF53822">
    <property type="entry name" value="Periplasmic binding protein-like I"/>
    <property type="match status" value="1"/>
</dbReference>
<dbReference type="InterPro" id="IPR051010">
    <property type="entry name" value="BCAA_transport"/>
</dbReference>
<dbReference type="PANTHER" id="PTHR30483">
    <property type="entry name" value="LEUCINE-SPECIFIC-BINDING PROTEIN"/>
    <property type="match status" value="1"/>
</dbReference>
<keyword evidence="7" id="KW-0675">Receptor</keyword>
<dbReference type="Gene3D" id="3.40.50.2300">
    <property type="match status" value="2"/>
</dbReference>
<dbReference type="InterPro" id="IPR028082">
    <property type="entry name" value="Peripla_BP_I"/>
</dbReference>
<proteinExistence type="inferred from homology"/>
<evidence type="ECO:0000313" key="8">
    <source>
        <dbReference type="Proteomes" id="UP000011651"/>
    </source>
</evidence>
<protein>
    <submittedName>
        <fullName evidence="7">Extracellular ligand-binding receptor</fullName>
    </submittedName>
</protein>
<sequence>MVFIDIDGRQTMKKLIAAASVAPWLLAAPAVLADIEVGVINSLSGPFAAFGERYQAGMEVALEEINEGGGVRGEPLELVVQDDRSEATSALAAIESLNRQDVPLIMGSYASSITGPMAQLMTRQEIPLIVLGSADNSITKPGSPWVFRAKHNSTIVAESYFDYFDFLREQDDSLETVAMLYGNGAWPESLAEEGARLAEERGYEIVGDQSYDQGTSDFRPILNRFRSEEPDLLYVVAYAEDGVAIARQMREVNLNPKAVAIDTGAALPSFVDQVGDLAEYVATVVSWSKDVQYEGVEDLYERLKAKTGEEPTFYEAEGYLALRVAADALERADSLERSDVRDALAETDLDTPVTHVVFESFDGFQGQNPIRSLVLQIQDGEHVTVFPADLAAEEVRYPTPVWDER</sequence>
<evidence type="ECO:0000256" key="5">
    <source>
        <dbReference type="SAM" id="SignalP"/>
    </source>
</evidence>
<dbReference type="InterPro" id="IPR028081">
    <property type="entry name" value="Leu-bd"/>
</dbReference>
<dbReference type="CDD" id="cd19982">
    <property type="entry name" value="PBP1_ABC_ligand_binding-like"/>
    <property type="match status" value="1"/>
</dbReference>
<keyword evidence="4" id="KW-0029">Amino-acid transport</keyword>
<dbReference type="InterPro" id="IPR000709">
    <property type="entry name" value="Leu_Ile_Val-bd"/>
</dbReference>
<dbReference type="GO" id="GO:0006865">
    <property type="term" value="P:amino acid transport"/>
    <property type="evidence" value="ECO:0007669"/>
    <property type="project" value="UniProtKB-KW"/>
</dbReference>
<accession>L9UD97</accession>
<name>L9UD97_9GAMM</name>
<evidence type="ECO:0000256" key="4">
    <source>
        <dbReference type="ARBA" id="ARBA00022970"/>
    </source>
</evidence>
<evidence type="ECO:0000256" key="2">
    <source>
        <dbReference type="ARBA" id="ARBA00022448"/>
    </source>
</evidence>